<dbReference type="InterPro" id="IPR013766">
    <property type="entry name" value="Thioredoxin_domain"/>
</dbReference>
<evidence type="ECO:0000313" key="3">
    <source>
        <dbReference type="Proteomes" id="UP001567538"/>
    </source>
</evidence>
<dbReference type="PANTHER" id="PTHR10438:SF444">
    <property type="entry name" value="THIOREDOXIN H-TYPE 1"/>
    <property type="match status" value="1"/>
</dbReference>
<protein>
    <submittedName>
        <fullName evidence="2">Thioredoxin H-type-like</fullName>
    </submittedName>
</protein>
<reference evidence="2 3" key="1">
    <citation type="submission" date="2024-06" db="EMBL/GenBank/DDBJ databases">
        <title>A chromosome level genome sequence of Diviner's sage (Salvia divinorum).</title>
        <authorList>
            <person name="Ford S.A."/>
            <person name="Ro D.-K."/>
            <person name="Ness R.W."/>
            <person name="Phillips M.A."/>
        </authorList>
    </citation>
    <scope>NUCLEOTIDE SEQUENCE [LARGE SCALE GENOMIC DNA]</scope>
    <source>
        <strain evidence="2">SAF-2024a</strain>
        <tissue evidence="2">Leaf</tissue>
    </source>
</reference>
<dbReference type="PANTHER" id="PTHR10438">
    <property type="entry name" value="THIOREDOXIN"/>
    <property type="match status" value="1"/>
</dbReference>
<evidence type="ECO:0000313" key="2">
    <source>
        <dbReference type="EMBL" id="KAL1550397.1"/>
    </source>
</evidence>
<name>A0ABD1H2B3_SALDI</name>
<dbReference type="Pfam" id="PF00085">
    <property type="entry name" value="Thioredoxin"/>
    <property type="match status" value="1"/>
</dbReference>
<dbReference type="CDD" id="cd02947">
    <property type="entry name" value="TRX_family"/>
    <property type="match status" value="1"/>
</dbReference>
<dbReference type="InterPro" id="IPR036249">
    <property type="entry name" value="Thioredoxin-like_sf"/>
</dbReference>
<organism evidence="2 3">
    <name type="scientific">Salvia divinorum</name>
    <name type="common">Maria pastora</name>
    <name type="synonym">Diviner's sage</name>
    <dbReference type="NCBI Taxonomy" id="28513"/>
    <lineage>
        <taxon>Eukaryota</taxon>
        <taxon>Viridiplantae</taxon>
        <taxon>Streptophyta</taxon>
        <taxon>Embryophyta</taxon>
        <taxon>Tracheophyta</taxon>
        <taxon>Spermatophyta</taxon>
        <taxon>Magnoliopsida</taxon>
        <taxon>eudicotyledons</taxon>
        <taxon>Gunneridae</taxon>
        <taxon>Pentapetalae</taxon>
        <taxon>asterids</taxon>
        <taxon>lamiids</taxon>
        <taxon>Lamiales</taxon>
        <taxon>Lamiaceae</taxon>
        <taxon>Nepetoideae</taxon>
        <taxon>Mentheae</taxon>
        <taxon>Salviinae</taxon>
        <taxon>Salvia</taxon>
        <taxon>Salvia subgen. Calosphace</taxon>
    </lineage>
</organism>
<accession>A0ABD1H2B3</accession>
<sequence length="205" mass="23882">MSRTLFVFKKLLSGGGSTTAIRSVTTLIPGDGVMPLVTDLLDKWCNEYGKTYASEQEKRQRFRNPLKRRYAFVVGQNHYDDDNDDDNIDEYIHHKYMDCGPFIFEQEKLASQQVVCCNSVFEWKKLFQKFIDTITNTLVVVEFGVSWLRPILAEIAKKTPHVIFLKVDADEHSRVAQEYNINTLPSFVFFKEGWEIDRVVIRKED</sequence>
<dbReference type="InterPro" id="IPR050620">
    <property type="entry name" value="Thioredoxin_H-type-like"/>
</dbReference>
<evidence type="ECO:0000259" key="1">
    <source>
        <dbReference type="Pfam" id="PF00085"/>
    </source>
</evidence>
<feature type="domain" description="Thioredoxin" evidence="1">
    <location>
        <begin position="126"/>
        <end position="200"/>
    </location>
</feature>
<dbReference type="AlphaFoldDB" id="A0ABD1H2B3"/>
<dbReference type="SUPFAM" id="SSF52833">
    <property type="entry name" value="Thioredoxin-like"/>
    <property type="match status" value="1"/>
</dbReference>
<proteinExistence type="predicted"/>
<gene>
    <name evidence="2" type="ORF">AAHA92_18363</name>
</gene>
<dbReference type="EMBL" id="JBEAFC010000007">
    <property type="protein sequence ID" value="KAL1550397.1"/>
    <property type="molecule type" value="Genomic_DNA"/>
</dbReference>
<dbReference type="Proteomes" id="UP001567538">
    <property type="component" value="Unassembled WGS sequence"/>
</dbReference>
<dbReference type="Gene3D" id="3.40.30.10">
    <property type="entry name" value="Glutaredoxin"/>
    <property type="match status" value="1"/>
</dbReference>
<comment type="caution">
    <text evidence="2">The sequence shown here is derived from an EMBL/GenBank/DDBJ whole genome shotgun (WGS) entry which is preliminary data.</text>
</comment>
<keyword evidence="3" id="KW-1185">Reference proteome</keyword>